<evidence type="ECO:0000259" key="9">
    <source>
        <dbReference type="PROSITE" id="PS50011"/>
    </source>
</evidence>
<dbReference type="STRING" id="6216.A0A0R3ST98"/>
<dbReference type="PROSITE" id="PS00107">
    <property type="entry name" value="PROTEIN_KINASE_ATP"/>
    <property type="match status" value="1"/>
</dbReference>
<evidence type="ECO:0000256" key="5">
    <source>
        <dbReference type="ARBA" id="ARBA00022840"/>
    </source>
</evidence>
<feature type="region of interest" description="Disordered" evidence="8">
    <location>
        <begin position="119"/>
        <end position="143"/>
    </location>
</feature>
<feature type="region of interest" description="Disordered" evidence="8">
    <location>
        <begin position="766"/>
        <end position="794"/>
    </location>
</feature>
<keyword evidence="4 7" id="KW-0547">Nucleotide-binding</keyword>
<dbReference type="GO" id="GO:0004712">
    <property type="term" value="F:protein serine/threonine/tyrosine kinase activity"/>
    <property type="evidence" value="ECO:0007669"/>
    <property type="project" value="InterPro"/>
</dbReference>
<feature type="region of interest" description="Disordered" evidence="8">
    <location>
        <begin position="463"/>
        <end position="502"/>
    </location>
</feature>
<dbReference type="GO" id="GO:0005524">
    <property type="term" value="F:ATP binding"/>
    <property type="evidence" value="ECO:0007669"/>
    <property type="project" value="UniProtKB-UniRule"/>
</dbReference>
<feature type="binding site" evidence="7">
    <location>
        <position position="240"/>
    </location>
    <ligand>
        <name>ATP</name>
        <dbReference type="ChEBI" id="CHEBI:30616"/>
    </ligand>
</feature>
<feature type="domain" description="Protein kinase" evidence="9">
    <location>
        <begin position="102"/>
        <end position="453"/>
    </location>
</feature>
<dbReference type="InterPro" id="IPR011009">
    <property type="entry name" value="Kinase-like_dom_sf"/>
</dbReference>
<dbReference type="SUPFAM" id="SSF56112">
    <property type="entry name" value="Protein kinase-like (PK-like)"/>
    <property type="match status" value="1"/>
</dbReference>
<feature type="domain" description="Peptidase M14" evidence="10">
    <location>
        <begin position="1276"/>
        <end position="1573"/>
    </location>
</feature>
<feature type="region of interest" description="Disordered" evidence="8">
    <location>
        <begin position="1"/>
        <end position="36"/>
    </location>
</feature>
<dbReference type="PROSITE" id="PS50011">
    <property type="entry name" value="PROTEIN_KINASE_DOM"/>
    <property type="match status" value="1"/>
</dbReference>
<protein>
    <submittedName>
        <fullName evidence="11">Dual-specificity kinase</fullName>
    </submittedName>
</protein>
<feature type="region of interest" description="Disordered" evidence="8">
    <location>
        <begin position="77"/>
        <end position="107"/>
    </location>
</feature>
<dbReference type="PANTHER" id="PTHR12756:SF11">
    <property type="entry name" value="CYTOSOLIC CARBOXYPEPTIDASE 1"/>
    <property type="match status" value="1"/>
</dbReference>
<dbReference type="Gene3D" id="3.30.10.30">
    <property type="entry name" value="DYRK"/>
    <property type="match status" value="1"/>
</dbReference>
<dbReference type="PROSITE" id="PS00108">
    <property type="entry name" value="PROTEIN_KINASE_ST"/>
    <property type="match status" value="1"/>
</dbReference>
<dbReference type="WBParaSite" id="HDID_0000860501-mRNA-1">
    <property type="protein sequence ID" value="HDID_0000860501-mRNA-1"/>
    <property type="gene ID" value="HDID_0000860501"/>
</dbReference>
<dbReference type="InterPro" id="IPR050821">
    <property type="entry name" value="Cytosolic_carboxypeptidase"/>
</dbReference>
<dbReference type="Gene3D" id="3.40.630.10">
    <property type="entry name" value="Zn peptidases"/>
    <property type="match status" value="1"/>
</dbReference>
<dbReference type="InterPro" id="IPR040626">
    <property type="entry name" value="Pepdidase_M14_N"/>
</dbReference>
<evidence type="ECO:0000256" key="3">
    <source>
        <dbReference type="ARBA" id="ARBA00008867"/>
    </source>
</evidence>
<evidence type="ECO:0000256" key="1">
    <source>
        <dbReference type="ARBA" id="ARBA00001947"/>
    </source>
</evidence>
<evidence type="ECO:0000256" key="7">
    <source>
        <dbReference type="PROSITE-ProRule" id="PRU10141"/>
    </source>
</evidence>
<feature type="compositionally biased region" description="Acidic residues" evidence="8">
    <location>
        <begin position="930"/>
        <end position="946"/>
    </location>
</feature>
<evidence type="ECO:0000256" key="6">
    <source>
        <dbReference type="PROSITE-ProRule" id="PRU01379"/>
    </source>
</evidence>
<feature type="compositionally biased region" description="Low complexity" evidence="8">
    <location>
        <begin position="766"/>
        <end position="777"/>
    </location>
</feature>
<dbReference type="PROSITE" id="PS52035">
    <property type="entry name" value="PEPTIDASE_M14"/>
    <property type="match status" value="1"/>
</dbReference>
<feature type="compositionally biased region" description="Polar residues" evidence="8">
    <location>
        <begin position="778"/>
        <end position="791"/>
    </location>
</feature>
<dbReference type="GO" id="GO:0004181">
    <property type="term" value="F:metallocarboxypeptidase activity"/>
    <property type="evidence" value="ECO:0007669"/>
    <property type="project" value="InterPro"/>
</dbReference>
<evidence type="ECO:0000256" key="2">
    <source>
        <dbReference type="ARBA" id="ARBA00005988"/>
    </source>
</evidence>
<feature type="compositionally biased region" description="Basic and acidic residues" evidence="8">
    <location>
        <begin position="91"/>
        <end position="104"/>
    </location>
</feature>
<feature type="compositionally biased region" description="Low complexity" evidence="8">
    <location>
        <begin position="12"/>
        <end position="36"/>
    </location>
</feature>
<feature type="compositionally biased region" description="Basic and acidic residues" evidence="8">
    <location>
        <begin position="483"/>
        <end position="499"/>
    </location>
</feature>
<dbReference type="Gene3D" id="1.10.510.10">
    <property type="entry name" value="Transferase(Phosphotransferase) domain 1"/>
    <property type="match status" value="1"/>
</dbReference>
<evidence type="ECO:0000256" key="4">
    <source>
        <dbReference type="ARBA" id="ARBA00022741"/>
    </source>
</evidence>
<comment type="similarity">
    <text evidence="2 6">Belongs to the peptidase M14 family.</text>
</comment>
<dbReference type="SMART" id="SM00220">
    <property type="entry name" value="S_TKc"/>
    <property type="match status" value="1"/>
</dbReference>
<dbReference type="InterPro" id="IPR008271">
    <property type="entry name" value="Ser/Thr_kinase_AS"/>
</dbReference>
<dbReference type="InterPro" id="IPR017441">
    <property type="entry name" value="Protein_kinase_ATP_BS"/>
</dbReference>
<reference evidence="11" key="1">
    <citation type="submission" date="2016-04" db="UniProtKB">
        <authorList>
            <consortium name="WormBaseParasite"/>
        </authorList>
    </citation>
    <scope>IDENTIFICATION</scope>
</reference>
<dbReference type="InterPro" id="IPR000834">
    <property type="entry name" value="Peptidase_M14"/>
</dbReference>
<dbReference type="PANTHER" id="PTHR12756">
    <property type="entry name" value="CYTOSOLIC CARBOXYPEPTIDASE"/>
    <property type="match status" value="1"/>
</dbReference>
<dbReference type="Pfam" id="PF18027">
    <property type="entry name" value="Pepdidase_M14_N"/>
    <property type="match status" value="1"/>
</dbReference>
<name>A0A0R3ST98_HYMDI</name>
<dbReference type="InterPro" id="IPR000719">
    <property type="entry name" value="Prot_kinase_dom"/>
</dbReference>
<dbReference type="SUPFAM" id="SSF53187">
    <property type="entry name" value="Zn-dependent exopeptidases"/>
    <property type="match status" value="1"/>
</dbReference>
<evidence type="ECO:0000256" key="8">
    <source>
        <dbReference type="SAM" id="MobiDB-lite"/>
    </source>
</evidence>
<evidence type="ECO:0000313" key="11">
    <source>
        <dbReference type="WBParaSite" id="HDID_0000860501-mRNA-1"/>
    </source>
</evidence>
<feature type="compositionally biased region" description="Basic and acidic residues" evidence="8">
    <location>
        <begin position="917"/>
        <end position="929"/>
    </location>
</feature>
<dbReference type="Pfam" id="PF25571">
    <property type="entry name" value="TPR_CCP1_N"/>
    <property type="match status" value="1"/>
</dbReference>
<comment type="similarity">
    <text evidence="3">Belongs to the protein kinase superfamily. CMGC Ser/Thr protein kinase family. MNB/DYRK subfamily.</text>
</comment>
<dbReference type="Gene3D" id="2.60.40.3120">
    <property type="match status" value="1"/>
</dbReference>
<feature type="active site" description="Proton donor/acceptor" evidence="6">
    <location>
        <position position="1533"/>
    </location>
</feature>
<comment type="cofactor">
    <cofactor evidence="1">
        <name>Zn(2+)</name>
        <dbReference type="ChEBI" id="CHEBI:29105"/>
    </cofactor>
</comment>
<dbReference type="Pfam" id="PF00246">
    <property type="entry name" value="Peptidase_M14"/>
    <property type="match status" value="1"/>
</dbReference>
<evidence type="ECO:0000259" key="10">
    <source>
        <dbReference type="PROSITE" id="PS52035"/>
    </source>
</evidence>
<feature type="region of interest" description="Disordered" evidence="8">
    <location>
        <begin position="917"/>
        <end position="953"/>
    </location>
</feature>
<dbReference type="InterPro" id="IPR042521">
    <property type="entry name" value="DYRK"/>
</dbReference>
<dbReference type="Pfam" id="PF00069">
    <property type="entry name" value="Pkinase"/>
    <property type="match status" value="1"/>
</dbReference>
<accession>A0A0R3ST98</accession>
<dbReference type="GO" id="GO:0006508">
    <property type="term" value="P:proteolysis"/>
    <property type="evidence" value="ECO:0007669"/>
    <property type="project" value="InterPro"/>
</dbReference>
<dbReference type="GO" id="GO:0008270">
    <property type="term" value="F:zinc ion binding"/>
    <property type="evidence" value="ECO:0007669"/>
    <property type="project" value="InterPro"/>
</dbReference>
<sequence length="1582" mass="177814">LYLNGDSHCTVSESNTSSYNSSHHLSSSNGSYKSSGGILQNNTSGFYRVPDKKLHRSHKSYHGNGAKFFIITSVDRNNNLGSPKSKRERKLPKESAGHHQKAETKAPVSQGVFSITTVTSNVTTGHKPDNHRSKQQSNENRRWFTPEKVIRRYGSSLSDYERSEILHYEKIYYFGLGAAKSSGRNEFYNSGFDNKKGEYKTVEHDHIAYRYEVLETIGRGAFGEVVSAYDHKKQRKVALKIIRNRPNENLYEVLNRGNFQGLPVKIIRSVTKCVLKCLAILNEESIIHCDIKPENILLVPGDKVQVKLIDFGSSCRVEEQIYNYIQSRYYRAPEVIMGMRYTTSIDMWSLGCVLAELHTGVPLFPGSNEANQLQCIANLMGEPPEEMILKSSMFSKLADGKKVGFKLATSSEKNFDDEMGSVDSLFKDFVRRCLVWNPEDRMTVEEALKHPWIKYEEFSKGTTEISRKTNPRTQDDESPINLKDLHISSPPDRRLDRQDSGVSIPKIPYSTPNFCIHQPTSNRSDNRRSSFNVPRLPTSLTNKISILLKTILCYCLRGGRSNAATLGRLGAINLLFKALATVSGLSINYSGVSSASDETMNRMAVVEKCTRNGLKMIANFSTVQKVLVTMTAIIKWRHNVTRAVNAGGVSLLLDLLLVLHRCDNERLVNLQLITITALQTITELRAGRCALVAAGGLFSLSTLCASKISAVKQSSSYPASIVSDHFIHQTTCTTINNPPVKQSTSPEATESLDRQWKFSATLSGNSSVSSGNFSGESTPQVHTMSSTSNDSRTGRVSMEICKTPIKIEAKSMKRKVKKKRNDDFSEEYNGVKKLLSKMSCSSEEPSFELHVVGNEIRHTTSAGDLQVDSKKSKTVKQRLVKRFSDLKLAKLKSLQKLTARNPYNKLLRSSNRIKVHERVKDSEDGNVKCEDDDEEENHLEDNDADVADSSCGTPDIQDEIGDIGALATKFGLKELLKSHGRFFPEWKEVPGLGIRIDLPEEENNEKGKEKIFEDMLNEAKQTSSTPDRYLIAARNVYSALDYAINRSEKMVAYPDLINAAGPDFREHLYSPMTLCDQTMVPPIDKHESCKLESDPLNVCNPLVPLTLDDVRRVVDGDDLIDRVVFHLDELIIQEKSGGARNSGGVLSNSDEPLLDKFDADLGHLEFESRFESGNLRKVIQVRHAEYDLILSPDLNTRSHIQWFYFRVSNIDNAIRYRFNIINLEKPGSQYNKGMQPVVFSVKEAMNGRPYWYRAGGCIKYYKNHFIRSEITSTYHYPYTHSRLLADLTSWQLRAKEIDTPPTHSKLYFRVQNLTSTLLDNLVPLVTITEADNGSTDPGIDSARPYIFITARVHPGETNSSWVMRGLLDRLTDPQDHEMSRLRRSYVFKIVPLLNPDGVICGNHRCSMSAVDLNRQWLSPSKNLHPTIFHTKCLINLLSEIGSSPFIYIDQHGHSRMKDIFVYGCDPRLSWNSSDALDLTDSDTCFLDLAEVMYDISPPFSKRASDYSVSRSKEATGRVVVWRQFGVARSYTLESSYCGTTRNCWKGDTGGHQISPTILQDVGTALCKAFALLDPNGKINGPF</sequence>
<dbReference type="Gene3D" id="3.30.200.20">
    <property type="entry name" value="Phosphorylase Kinase, domain 1"/>
    <property type="match status" value="1"/>
</dbReference>
<keyword evidence="5 7" id="KW-0067">ATP-binding</keyword>
<proteinExistence type="inferred from homology"/>
<organism evidence="11">
    <name type="scientific">Hymenolepis diminuta</name>
    <name type="common">Rat tapeworm</name>
    <dbReference type="NCBI Taxonomy" id="6216"/>
    <lineage>
        <taxon>Eukaryota</taxon>
        <taxon>Metazoa</taxon>
        <taxon>Spiralia</taxon>
        <taxon>Lophotrochozoa</taxon>
        <taxon>Platyhelminthes</taxon>
        <taxon>Cestoda</taxon>
        <taxon>Eucestoda</taxon>
        <taxon>Cyclophyllidea</taxon>
        <taxon>Hymenolepididae</taxon>
        <taxon>Hymenolepis</taxon>
    </lineage>
</organism>